<dbReference type="Proteomes" id="UP000050509">
    <property type="component" value="Unassembled WGS sequence"/>
</dbReference>
<dbReference type="SUPFAM" id="SSF74650">
    <property type="entry name" value="Galactose mutarotase-like"/>
    <property type="match status" value="1"/>
</dbReference>
<organism evidence="2 3">
    <name type="scientific">Kouleothrix aurantiaca</name>
    <dbReference type="NCBI Taxonomy" id="186479"/>
    <lineage>
        <taxon>Bacteria</taxon>
        <taxon>Bacillati</taxon>
        <taxon>Chloroflexota</taxon>
        <taxon>Chloroflexia</taxon>
        <taxon>Chloroflexales</taxon>
        <taxon>Roseiflexineae</taxon>
        <taxon>Roseiflexaceae</taxon>
        <taxon>Kouleothrix</taxon>
    </lineage>
</organism>
<evidence type="ECO:0000259" key="1">
    <source>
        <dbReference type="Pfam" id="PF03636"/>
    </source>
</evidence>
<feature type="domain" description="Glycoside hydrolase family 65 N-terminal" evidence="1">
    <location>
        <begin position="22"/>
        <end position="69"/>
    </location>
</feature>
<accession>A0A0P9DEX5</accession>
<dbReference type="InterPro" id="IPR011013">
    <property type="entry name" value="Gal_mutarotase_sf_dom"/>
</dbReference>
<name>A0A0P9DEX5_9CHLR</name>
<dbReference type="GO" id="GO:0030246">
    <property type="term" value="F:carbohydrate binding"/>
    <property type="evidence" value="ECO:0007669"/>
    <property type="project" value="InterPro"/>
</dbReference>
<dbReference type="GO" id="GO:0003824">
    <property type="term" value="F:catalytic activity"/>
    <property type="evidence" value="ECO:0007669"/>
    <property type="project" value="InterPro"/>
</dbReference>
<gene>
    <name evidence="2" type="ORF">SE17_37075</name>
</gene>
<reference evidence="2 3" key="1">
    <citation type="submission" date="2015-09" db="EMBL/GenBank/DDBJ databases">
        <title>Draft genome sequence of Kouleothrix aurantiaca JCM 19913.</title>
        <authorList>
            <person name="Hemp J."/>
        </authorList>
    </citation>
    <scope>NUCLEOTIDE SEQUENCE [LARGE SCALE GENOMIC DNA]</scope>
    <source>
        <strain evidence="2 3">COM-B</strain>
    </source>
</reference>
<dbReference type="AlphaFoldDB" id="A0A0P9DEX5"/>
<evidence type="ECO:0000313" key="2">
    <source>
        <dbReference type="EMBL" id="KPV48624.1"/>
    </source>
</evidence>
<dbReference type="Pfam" id="PF03636">
    <property type="entry name" value="Glyco_hydro_65N"/>
    <property type="match status" value="1"/>
</dbReference>
<dbReference type="InterPro" id="IPR037018">
    <property type="entry name" value="GH65_N"/>
</dbReference>
<dbReference type="InterPro" id="IPR005196">
    <property type="entry name" value="Glyco_hydro_65_N"/>
</dbReference>
<evidence type="ECO:0000313" key="3">
    <source>
        <dbReference type="Proteomes" id="UP000050509"/>
    </source>
</evidence>
<proteinExistence type="predicted"/>
<keyword evidence="3" id="KW-1185">Reference proteome</keyword>
<dbReference type="Gene3D" id="2.70.98.40">
    <property type="entry name" value="Glycoside hydrolase, family 65, N-terminal domain"/>
    <property type="match status" value="1"/>
</dbReference>
<comment type="caution">
    <text evidence="2">The sequence shown here is derived from an EMBL/GenBank/DDBJ whole genome shotgun (WGS) entry which is preliminary data.</text>
</comment>
<protein>
    <recommendedName>
        <fullName evidence="1">Glycoside hydrolase family 65 N-terminal domain-containing protein</fullName>
    </recommendedName>
</protein>
<feature type="non-terminal residue" evidence="2">
    <location>
        <position position="88"/>
    </location>
</feature>
<sequence>MNTARPHLVFSPNADARWLLEYDGFDPLLEPSIEAVFALVNGYGGTRAALEEGSPVSRPSAFVAGVFNTPARPPAPELEAPISELVVA</sequence>
<dbReference type="GO" id="GO:0005975">
    <property type="term" value="P:carbohydrate metabolic process"/>
    <property type="evidence" value="ECO:0007669"/>
    <property type="project" value="InterPro"/>
</dbReference>
<dbReference type="EMBL" id="LJCR01002512">
    <property type="protein sequence ID" value="KPV48624.1"/>
    <property type="molecule type" value="Genomic_DNA"/>
</dbReference>